<proteinExistence type="predicted"/>
<organism evidence="2 3">
    <name type="scientific">Leptomonas seymouri</name>
    <dbReference type="NCBI Taxonomy" id="5684"/>
    <lineage>
        <taxon>Eukaryota</taxon>
        <taxon>Discoba</taxon>
        <taxon>Euglenozoa</taxon>
        <taxon>Kinetoplastea</taxon>
        <taxon>Metakinetoplastina</taxon>
        <taxon>Trypanosomatida</taxon>
        <taxon>Trypanosomatidae</taxon>
        <taxon>Leishmaniinae</taxon>
        <taxon>Leptomonas</taxon>
    </lineage>
</organism>
<feature type="compositionally biased region" description="Polar residues" evidence="1">
    <location>
        <begin position="1066"/>
        <end position="1078"/>
    </location>
</feature>
<evidence type="ECO:0000256" key="1">
    <source>
        <dbReference type="SAM" id="MobiDB-lite"/>
    </source>
</evidence>
<feature type="region of interest" description="Disordered" evidence="1">
    <location>
        <begin position="823"/>
        <end position="860"/>
    </location>
</feature>
<dbReference type="VEuPathDB" id="TriTrypDB:Lsey_0040_0130"/>
<evidence type="ECO:0000313" key="3">
    <source>
        <dbReference type="Proteomes" id="UP000038009"/>
    </source>
</evidence>
<feature type="compositionally biased region" description="Acidic residues" evidence="1">
    <location>
        <begin position="289"/>
        <end position="300"/>
    </location>
</feature>
<gene>
    <name evidence="2" type="ORF">ABL78_2102</name>
</gene>
<feature type="compositionally biased region" description="Basic and acidic residues" evidence="1">
    <location>
        <begin position="835"/>
        <end position="848"/>
    </location>
</feature>
<comment type="caution">
    <text evidence="2">The sequence shown here is derived from an EMBL/GenBank/DDBJ whole genome shotgun (WGS) entry which is preliminary data.</text>
</comment>
<feature type="compositionally biased region" description="Polar residues" evidence="1">
    <location>
        <begin position="53"/>
        <end position="68"/>
    </location>
</feature>
<feature type="region of interest" description="Disordered" evidence="1">
    <location>
        <begin position="1048"/>
        <end position="1185"/>
    </location>
</feature>
<sequence length="1185" mass="126953">MDRLHINEPLKALAPLQVNTPAPHGPASGTRGRSAMRGKESKLQKPHVIRINNGATQPERQATSTKPSAPSAGAKAELVAAPAHRLRCTVPQGPAFLHGERPAASAEATIADAVNESGKLKEGINEEDDGRIESAAAAPSEHPPADASHVVFVQPPSSAKPQIPSRRTSMARLRKQQRQLKSAIEKEDAMDAPAASVPISETDLNGIPSITSLRHGLQIFSYRPSLACPNSNSMWPAAEGDRDVPEAPDQLADERSKNETGCAPGSARILPRGLRSPSGGTELSAAPEESADDNTSEDFSDTYNGHHDSGGYTAFQPRRSRAPRVSIEVAASLPSHDTLQSIKNGPAAAAMPPESNATFHALQFLSPPRHDRFLLPLLSGRSQLGNEDSRSDTDGGDAVGSDSGKPTRTSQRSEERHRVQSILMSPRAQRSADADANVEDDDELIVCPFALFGCCPRGTHTAVEVQQNAMLHYHLVAVAGCLRRTKARQQQLEHNIILLQNQMHTQASALHKTREQLEHFKRLCRRERKREATLQKNSPVWVLEQQQQRPVSRRAGDMRRSVDDEGVCASLTAADASLSNNTVESAKVADDPPHERCGGATHKSFPGDVSLHEPQVTDYGIDEEEEDICVTGVDDDAPIENQREAGEGTYARQLRQRTHSAKQLYALRDSPEEKGRGSEGKHCHVESAAPEAASIEALRSSETRAVSAQPRARNSKSELRQWTCKCSSAAVSMKGTRKDVKRCPSAATPTKSSYCIGPPSPYDVQHGAGGSTEVSGMSNVPPYQLPSESVSTICSASFDLDDHEDDTDVGEMRQQLLHLATGAAKSPLSPASTGESKEAIKTEKHQQRPNEGCRTVDEHSARSIPSLVSNTYRPSQLAHAPAVPPAVSRAEGAAESAPMTAPSLPLAAAHSDHRRVEGEEVDTAVGHEQGLLPVEEAVICTAGDSVRLAAPLQRPTLIRKGDVMQDKERSKAPMIAPSAIIHTTTVALTASHRDSAARPTPTAGIMSKAGALQPRRLSELDSDGARVKATVINEVVTCEKGTAAPKRNSVIATQRAPGDGAAVQADGSSLGSPQSTSPVLFKSRSRRHSSFNSGTWQSVAHPHSSHVEENSNDYLESHSTLAVPRKRSTSRPEKEGSSKRSSLSRSRRGSATSATRRPQHATSLLSTKEAVELGETAHLGLPSAE</sequence>
<reference evidence="2 3" key="1">
    <citation type="journal article" date="2015" name="PLoS Pathog.">
        <title>Leptomonas seymouri: Adaptations to the Dixenous Life Cycle Analyzed by Genome Sequencing, Transcriptome Profiling and Co-infection with Leishmania donovani.</title>
        <authorList>
            <person name="Kraeva N."/>
            <person name="Butenko A."/>
            <person name="Hlavacova J."/>
            <person name="Kostygov A."/>
            <person name="Myskova J."/>
            <person name="Grybchuk D."/>
            <person name="Lestinova T."/>
            <person name="Votypka J."/>
            <person name="Volf P."/>
            <person name="Opperdoes F."/>
            <person name="Flegontov P."/>
            <person name="Lukes J."/>
            <person name="Yurchenko V."/>
        </authorList>
    </citation>
    <scope>NUCLEOTIDE SEQUENCE [LARGE SCALE GENOMIC DNA]</scope>
    <source>
        <strain evidence="2 3">ATCC 30220</strain>
    </source>
</reference>
<dbReference type="EMBL" id="LJSK01000040">
    <property type="protein sequence ID" value="KPI88787.1"/>
    <property type="molecule type" value="Genomic_DNA"/>
</dbReference>
<evidence type="ECO:0000313" key="2">
    <source>
        <dbReference type="EMBL" id="KPI88787.1"/>
    </source>
</evidence>
<feature type="region of interest" description="Disordered" evidence="1">
    <location>
        <begin position="233"/>
        <end position="320"/>
    </location>
</feature>
<keyword evidence="3" id="KW-1185">Reference proteome</keyword>
<feature type="region of interest" description="Disordered" evidence="1">
    <location>
        <begin position="382"/>
        <end position="435"/>
    </location>
</feature>
<name>A0A0N0P7V0_LEPSE</name>
<feature type="compositionally biased region" description="Low complexity" evidence="1">
    <location>
        <begin position="1139"/>
        <end position="1156"/>
    </location>
</feature>
<dbReference type="OMA" id="CCAEGAH"/>
<feature type="compositionally biased region" description="Basic and acidic residues" evidence="1">
    <location>
        <begin position="669"/>
        <end position="685"/>
    </location>
</feature>
<dbReference type="AlphaFoldDB" id="A0A0N0P7V0"/>
<feature type="region of interest" description="Disordered" evidence="1">
    <location>
        <begin position="1"/>
        <end position="77"/>
    </location>
</feature>
<dbReference type="Proteomes" id="UP000038009">
    <property type="component" value="Unassembled WGS sequence"/>
</dbReference>
<dbReference type="OrthoDB" id="267254at2759"/>
<feature type="region of interest" description="Disordered" evidence="1">
    <location>
        <begin position="663"/>
        <end position="693"/>
    </location>
</feature>
<accession>A0A0N0P7V0</accession>
<protein>
    <submittedName>
        <fullName evidence="2">Uncharacterized protein</fullName>
    </submittedName>
</protein>